<dbReference type="InterPro" id="IPR036400">
    <property type="entry name" value="Cyt_B5-like_heme/steroid_sf"/>
</dbReference>
<sequence length="174" mass="19203">KKPPCRGSSFCANSHTQVLHPSFPSPHLVCIISFSSSFPFRKSSLVMEELKKISASEVRLHTSRDDCWLVIHGKVYDVTKFLDIHPGGHEIMLHASGSGDATQKFEGVGHSSTARNRMKNYLIGVLEGYVAPEPQKNSWTEAKAAKEKSSLGVSDFLLPLFFLAVSIGGWFLIE</sequence>
<dbReference type="GO" id="GO:0020037">
    <property type="term" value="F:heme binding"/>
    <property type="evidence" value="ECO:0007669"/>
    <property type="project" value="UniProtKB-UniRule"/>
</dbReference>
<keyword evidence="3 8" id="KW-0812">Transmembrane</keyword>
<feature type="transmembrane region" description="Helical" evidence="8">
    <location>
        <begin position="156"/>
        <end position="173"/>
    </location>
</feature>
<accession>A0A1D1XHF6</accession>
<dbReference type="InterPro" id="IPR001199">
    <property type="entry name" value="Cyt_B5-like_heme/steroid-bd"/>
</dbReference>
<evidence type="ECO:0000256" key="4">
    <source>
        <dbReference type="ARBA" id="ARBA00022723"/>
    </source>
</evidence>
<evidence type="ECO:0000256" key="8">
    <source>
        <dbReference type="RuleBase" id="RU362121"/>
    </source>
</evidence>
<organism evidence="10">
    <name type="scientific">Anthurium amnicola</name>
    <dbReference type="NCBI Taxonomy" id="1678845"/>
    <lineage>
        <taxon>Eukaryota</taxon>
        <taxon>Viridiplantae</taxon>
        <taxon>Streptophyta</taxon>
        <taxon>Embryophyta</taxon>
        <taxon>Tracheophyta</taxon>
        <taxon>Spermatophyta</taxon>
        <taxon>Magnoliopsida</taxon>
        <taxon>Liliopsida</taxon>
        <taxon>Araceae</taxon>
        <taxon>Pothoideae</taxon>
        <taxon>Potheae</taxon>
        <taxon>Anthurium</taxon>
    </lineage>
</organism>
<feature type="non-terminal residue" evidence="10">
    <location>
        <position position="1"/>
    </location>
</feature>
<keyword evidence="4 8" id="KW-0479">Metal-binding</keyword>
<proteinExistence type="inferred from homology"/>
<evidence type="ECO:0000256" key="2">
    <source>
        <dbReference type="ARBA" id="ARBA00022617"/>
    </source>
</evidence>
<keyword evidence="6 8" id="KW-0472">Membrane</keyword>
<evidence type="ECO:0000313" key="10">
    <source>
        <dbReference type="EMBL" id="JAT41828.1"/>
    </source>
</evidence>
<keyword evidence="8" id="KW-1133">Transmembrane helix</keyword>
<dbReference type="InterPro" id="IPR018506">
    <property type="entry name" value="Cyt_B5_heme-BS"/>
</dbReference>
<dbReference type="EMBL" id="GDJX01026108">
    <property type="protein sequence ID" value="JAT41828.1"/>
    <property type="molecule type" value="Transcribed_RNA"/>
</dbReference>
<name>A0A1D1XHF6_9ARAE</name>
<dbReference type="PROSITE" id="PS00191">
    <property type="entry name" value="CYTOCHROME_B5_1"/>
    <property type="match status" value="1"/>
</dbReference>
<reference evidence="10" key="1">
    <citation type="submission" date="2015-07" db="EMBL/GenBank/DDBJ databases">
        <title>Transcriptome Assembly of Anthurium amnicola.</title>
        <authorList>
            <person name="Suzuki J."/>
        </authorList>
    </citation>
    <scope>NUCLEOTIDE SEQUENCE</scope>
</reference>
<evidence type="ECO:0000256" key="1">
    <source>
        <dbReference type="ARBA" id="ARBA00004370"/>
    </source>
</evidence>
<dbReference type="GO" id="GO:0016020">
    <property type="term" value="C:membrane"/>
    <property type="evidence" value="ECO:0007669"/>
    <property type="project" value="UniProtKB-SubCell"/>
</dbReference>
<evidence type="ECO:0000256" key="3">
    <source>
        <dbReference type="ARBA" id="ARBA00022692"/>
    </source>
</evidence>
<dbReference type="FunFam" id="3.10.120.10:FF:000002">
    <property type="entry name" value="Cytochrome b5 type B"/>
    <property type="match status" value="1"/>
</dbReference>
<comment type="similarity">
    <text evidence="7 8">Belongs to the cytochrome b5 family.</text>
</comment>
<dbReference type="SMART" id="SM01117">
    <property type="entry name" value="Cyt-b5"/>
    <property type="match status" value="1"/>
</dbReference>
<dbReference type="Gene3D" id="3.10.120.10">
    <property type="entry name" value="Cytochrome b5-like heme/steroid binding domain"/>
    <property type="match status" value="1"/>
</dbReference>
<dbReference type="PANTHER" id="PTHR19359:SF101">
    <property type="entry name" value="CYTOCHROME B5-LIKE HEME_STEROID BINDING DOMAIN CONTAINING PROTEIN, EXPRESSED"/>
    <property type="match status" value="1"/>
</dbReference>
<evidence type="ECO:0000259" key="9">
    <source>
        <dbReference type="PROSITE" id="PS50255"/>
    </source>
</evidence>
<evidence type="ECO:0000256" key="6">
    <source>
        <dbReference type="ARBA" id="ARBA00023136"/>
    </source>
</evidence>
<dbReference type="PROSITE" id="PS50255">
    <property type="entry name" value="CYTOCHROME_B5_2"/>
    <property type="match status" value="1"/>
</dbReference>
<feature type="domain" description="Cytochrome b5 heme-binding" evidence="9">
    <location>
        <begin position="50"/>
        <end position="127"/>
    </location>
</feature>
<dbReference type="Pfam" id="PF00173">
    <property type="entry name" value="Cyt-b5"/>
    <property type="match status" value="1"/>
</dbReference>
<keyword evidence="5 8" id="KW-0408">Iron</keyword>
<protein>
    <submittedName>
        <fullName evidence="10">Cytochrome b5</fullName>
    </submittedName>
</protein>
<dbReference type="GO" id="GO:0046872">
    <property type="term" value="F:metal ion binding"/>
    <property type="evidence" value="ECO:0007669"/>
    <property type="project" value="UniProtKB-UniRule"/>
</dbReference>
<dbReference type="AlphaFoldDB" id="A0A1D1XHF6"/>
<keyword evidence="2 8" id="KW-0349">Heme</keyword>
<evidence type="ECO:0000256" key="5">
    <source>
        <dbReference type="ARBA" id="ARBA00023004"/>
    </source>
</evidence>
<dbReference type="PRINTS" id="PR00363">
    <property type="entry name" value="CYTOCHROMEB5"/>
</dbReference>
<evidence type="ECO:0000256" key="7">
    <source>
        <dbReference type="ARBA" id="ARBA00038168"/>
    </source>
</evidence>
<dbReference type="SUPFAM" id="SSF55856">
    <property type="entry name" value="Cytochrome b5-like heme/steroid binding domain"/>
    <property type="match status" value="1"/>
</dbReference>
<comment type="subcellular location">
    <subcellularLocation>
        <location evidence="1">Membrane</location>
    </subcellularLocation>
</comment>
<dbReference type="InterPro" id="IPR050668">
    <property type="entry name" value="Cytochrome_b5"/>
</dbReference>
<gene>
    <name evidence="10" type="primary">CYB5_12</name>
    <name evidence="10" type="ORF">g.61744</name>
</gene>
<dbReference type="PANTHER" id="PTHR19359">
    <property type="entry name" value="CYTOCHROME B5"/>
    <property type="match status" value="1"/>
</dbReference>